<sequence>MPATLATTDLPSPLWRRLLALVYDLLIVVAIVMVVGLLCQLATGGQLIHTAGKTVVPVWYQLLQALVVMAYFVSSWRRGGQTVGMRPWHIRVTREDGGTPSMQQALIRALVAAAPLVLLMLEPVLGMRPTLWTLLGVWAGWFAVALFDPRRRALHDFAAHTEIRLLG</sequence>
<organism evidence="8 9">
    <name type="scientific">Rhodanobacter umsongensis</name>
    <dbReference type="NCBI Taxonomy" id="633153"/>
    <lineage>
        <taxon>Bacteria</taxon>
        <taxon>Pseudomonadati</taxon>
        <taxon>Pseudomonadota</taxon>
        <taxon>Gammaproteobacteria</taxon>
        <taxon>Lysobacterales</taxon>
        <taxon>Rhodanobacteraceae</taxon>
        <taxon>Rhodanobacter</taxon>
    </lineage>
</organism>
<accession>A0ABW0JMZ9</accession>
<keyword evidence="5 6" id="KW-0472">Membrane</keyword>
<evidence type="ECO:0000313" key="9">
    <source>
        <dbReference type="Proteomes" id="UP001596013"/>
    </source>
</evidence>
<keyword evidence="4 6" id="KW-1133">Transmembrane helix</keyword>
<protein>
    <submittedName>
        <fullName evidence="8">RDD family protein</fullName>
    </submittedName>
</protein>
<dbReference type="PANTHER" id="PTHR36115:SF10">
    <property type="entry name" value="RDD DOMAIN-CONTAINING PROTEIN"/>
    <property type="match status" value="1"/>
</dbReference>
<dbReference type="InterPro" id="IPR010432">
    <property type="entry name" value="RDD"/>
</dbReference>
<gene>
    <name evidence="8" type="ORF">ACFPME_11870</name>
</gene>
<feature type="transmembrane region" description="Helical" evidence="6">
    <location>
        <begin position="131"/>
        <end position="147"/>
    </location>
</feature>
<proteinExistence type="predicted"/>
<dbReference type="Pfam" id="PF06271">
    <property type="entry name" value="RDD"/>
    <property type="match status" value="1"/>
</dbReference>
<dbReference type="RefSeq" id="WP_377305531.1">
    <property type="nucleotide sequence ID" value="NZ_JBHSMK010000007.1"/>
</dbReference>
<evidence type="ECO:0000313" key="8">
    <source>
        <dbReference type="EMBL" id="MFC5437259.1"/>
    </source>
</evidence>
<dbReference type="Proteomes" id="UP001596013">
    <property type="component" value="Unassembled WGS sequence"/>
</dbReference>
<name>A0ABW0JMZ9_9GAMM</name>
<evidence type="ECO:0000256" key="5">
    <source>
        <dbReference type="ARBA" id="ARBA00023136"/>
    </source>
</evidence>
<evidence type="ECO:0000256" key="4">
    <source>
        <dbReference type="ARBA" id="ARBA00022989"/>
    </source>
</evidence>
<dbReference type="PANTHER" id="PTHR36115">
    <property type="entry name" value="PROLINE-RICH ANTIGEN HOMOLOG-RELATED"/>
    <property type="match status" value="1"/>
</dbReference>
<comment type="subcellular location">
    <subcellularLocation>
        <location evidence="1">Cell membrane</location>
        <topology evidence="1">Multi-pass membrane protein</topology>
    </subcellularLocation>
</comment>
<evidence type="ECO:0000259" key="7">
    <source>
        <dbReference type="Pfam" id="PF06271"/>
    </source>
</evidence>
<dbReference type="EMBL" id="JBHSMK010000007">
    <property type="protein sequence ID" value="MFC5437259.1"/>
    <property type="molecule type" value="Genomic_DNA"/>
</dbReference>
<feature type="transmembrane region" description="Helical" evidence="6">
    <location>
        <begin position="18"/>
        <end position="38"/>
    </location>
</feature>
<keyword evidence="2" id="KW-1003">Cell membrane</keyword>
<keyword evidence="9" id="KW-1185">Reference proteome</keyword>
<feature type="domain" description="RDD" evidence="7">
    <location>
        <begin position="12"/>
        <end position="159"/>
    </location>
</feature>
<evidence type="ECO:0000256" key="1">
    <source>
        <dbReference type="ARBA" id="ARBA00004651"/>
    </source>
</evidence>
<dbReference type="InterPro" id="IPR051791">
    <property type="entry name" value="Pra-immunoreactive"/>
</dbReference>
<evidence type="ECO:0000256" key="6">
    <source>
        <dbReference type="SAM" id="Phobius"/>
    </source>
</evidence>
<comment type="caution">
    <text evidence="8">The sequence shown here is derived from an EMBL/GenBank/DDBJ whole genome shotgun (WGS) entry which is preliminary data.</text>
</comment>
<keyword evidence="3 6" id="KW-0812">Transmembrane</keyword>
<reference evidence="9" key="1">
    <citation type="journal article" date="2019" name="Int. J. Syst. Evol. Microbiol.">
        <title>The Global Catalogue of Microorganisms (GCM) 10K type strain sequencing project: providing services to taxonomists for standard genome sequencing and annotation.</title>
        <authorList>
            <consortium name="The Broad Institute Genomics Platform"/>
            <consortium name="The Broad Institute Genome Sequencing Center for Infectious Disease"/>
            <person name="Wu L."/>
            <person name="Ma J."/>
        </authorList>
    </citation>
    <scope>NUCLEOTIDE SEQUENCE [LARGE SCALE GENOMIC DNA]</scope>
    <source>
        <strain evidence="9">JCM 17130</strain>
    </source>
</reference>
<evidence type="ECO:0000256" key="2">
    <source>
        <dbReference type="ARBA" id="ARBA00022475"/>
    </source>
</evidence>
<evidence type="ECO:0000256" key="3">
    <source>
        <dbReference type="ARBA" id="ARBA00022692"/>
    </source>
</evidence>
<feature type="transmembrane region" description="Helical" evidence="6">
    <location>
        <begin position="58"/>
        <end position="76"/>
    </location>
</feature>